<feature type="compositionally biased region" description="Polar residues" evidence="1">
    <location>
        <begin position="43"/>
        <end position="54"/>
    </location>
</feature>
<dbReference type="AlphaFoldDB" id="A0A4Y7IYK3"/>
<feature type="compositionally biased region" description="Basic and acidic residues" evidence="1">
    <location>
        <begin position="1"/>
        <end position="12"/>
    </location>
</feature>
<reference evidence="2 3" key="1">
    <citation type="journal article" date="2018" name="Science">
        <title>The opium poppy genome and morphinan production.</title>
        <authorList>
            <person name="Guo L."/>
            <person name="Winzer T."/>
            <person name="Yang X."/>
            <person name="Li Y."/>
            <person name="Ning Z."/>
            <person name="He Z."/>
            <person name="Teodor R."/>
            <person name="Lu Y."/>
            <person name="Bowser T.A."/>
            <person name="Graham I.A."/>
            <person name="Ye K."/>
        </authorList>
    </citation>
    <scope>NUCLEOTIDE SEQUENCE [LARGE SCALE GENOMIC DNA]</scope>
    <source>
        <strain evidence="3">cv. HN1</strain>
        <tissue evidence="2">Leaves</tissue>
    </source>
</reference>
<gene>
    <name evidence="2" type="ORF">C5167_012548</name>
</gene>
<organism evidence="2 3">
    <name type="scientific">Papaver somniferum</name>
    <name type="common">Opium poppy</name>
    <dbReference type="NCBI Taxonomy" id="3469"/>
    <lineage>
        <taxon>Eukaryota</taxon>
        <taxon>Viridiplantae</taxon>
        <taxon>Streptophyta</taxon>
        <taxon>Embryophyta</taxon>
        <taxon>Tracheophyta</taxon>
        <taxon>Spermatophyta</taxon>
        <taxon>Magnoliopsida</taxon>
        <taxon>Ranunculales</taxon>
        <taxon>Papaveraceae</taxon>
        <taxon>Papaveroideae</taxon>
        <taxon>Papaver</taxon>
    </lineage>
</organism>
<feature type="region of interest" description="Disordered" evidence="1">
    <location>
        <begin position="72"/>
        <end position="104"/>
    </location>
</feature>
<dbReference type="OMA" id="QMRNDEN"/>
<accession>A0A4Y7IYK3</accession>
<dbReference type="InterPro" id="IPR039624">
    <property type="entry name" value="LEA1/2/D7/KIN2"/>
</dbReference>
<dbReference type="STRING" id="3469.A0A4Y7IYK3"/>
<sequence length="104" mass="11096">MEGHRGGPDMRHNKAGQDVVGQAQMKKDELIEEASIAPRTAQDKASQIANQSSQETKDQAAGFLQQSGEQMKNLAQGAADAVKNTLGMNNTSNTNTSSNPSHKM</sequence>
<proteinExistence type="predicted"/>
<dbReference type="PANTHER" id="PTHR34191">
    <property type="entry name" value="LATE EMBRYOGENESIS ABUNDANT PROTEIN (LEA) FAMILY PROTEIN"/>
    <property type="match status" value="1"/>
</dbReference>
<evidence type="ECO:0000313" key="2">
    <source>
        <dbReference type="EMBL" id="RZC53687.1"/>
    </source>
</evidence>
<evidence type="ECO:0000313" key="3">
    <source>
        <dbReference type="Proteomes" id="UP000316621"/>
    </source>
</evidence>
<protein>
    <submittedName>
        <fullName evidence="2">Uncharacterized protein</fullName>
    </submittedName>
</protein>
<name>A0A4Y7IYK3_PAPSO</name>
<dbReference type="EMBL" id="CM010717">
    <property type="protein sequence ID" value="RZC53687.1"/>
    <property type="molecule type" value="Genomic_DNA"/>
</dbReference>
<dbReference type="PANTHER" id="PTHR34191:SF20">
    <property type="entry name" value="LATE EMBRYOGENESIS ABUNDANT PROTEIN (LEA) FAMILY PROTEIN"/>
    <property type="match status" value="1"/>
</dbReference>
<dbReference type="Proteomes" id="UP000316621">
    <property type="component" value="Chromosome 3"/>
</dbReference>
<feature type="region of interest" description="Disordered" evidence="1">
    <location>
        <begin position="1"/>
        <end position="60"/>
    </location>
</feature>
<dbReference type="Gramene" id="RZC53687">
    <property type="protein sequence ID" value="RZC53687"/>
    <property type="gene ID" value="C5167_012548"/>
</dbReference>
<dbReference type="OrthoDB" id="1894923at2759"/>
<evidence type="ECO:0000256" key="1">
    <source>
        <dbReference type="SAM" id="MobiDB-lite"/>
    </source>
</evidence>
<keyword evidence="3" id="KW-1185">Reference proteome</keyword>
<feature type="compositionally biased region" description="Low complexity" evidence="1">
    <location>
        <begin position="89"/>
        <end position="104"/>
    </location>
</feature>